<gene>
    <name evidence="1" type="ORF">E8M01_28000</name>
</gene>
<evidence type="ECO:0000313" key="1">
    <source>
        <dbReference type="EMBL" id="QCI67727.1"/>
    </source>
</evidence>
<proteinExistence type="predicted"/>
<dbReference type="OrthoDB" id="9799912at2"/>
<dbReference type="KEGG" id="pstg:E8M01_28000"/>
<protein>
    <submittedName>
        <fullName evidence="1">Uncharacterized protein</fullName>
    </submittedName>
</protein>
<dbReference type="RefSeq" id="WP_136963155.1">
    <property type="nucleotide sequence ID" value="NZ_CP039690.1"/>
</dbReference>
<sequence length="90" mass="9639">MQIVGLPILNEAIHRNPESGPMLRAFHALVAAAAWADAEDLEATLPLAGQDGPGHWRLVLNRPALVLSWSVNFAAGLVVIDRISFDVSTS</sequence>
<accession>A0A4D7BJ09</accession>
<organism evidence="1 2">
    <name type="scientific">Phreatobacter stygius</name>
    <dbReference type="NCBI Taxonomy" id="1940610"/>
    <lineage>
        <taxon>Bacteria</taxon>
        <taxon>Pseudomonadati</taxon>
        <taxon>Pseudomonadota</taxon>
        <taxon>Alphaproteobacteria</taxon>
        <taxon>Hyphomicrobiales</taxon>
        <taxon>Phreatobacteraceae</taxon>
        <taxon>Phreatobacter</taxon>
    </lineage>
</organism>
<keyword evidence="2" id="KW-1185">Reference proteome</keyword>
<name>A0A4D7BJ09_9HYPH</name>
<dbReference type="Proteomes" id="UP000298781">
    <property type="component" value="Chromosome"/>
</dbReference>
<evidence type="ECO:0000313" key="2">
    <source>
        <dbReference type="Proteomes" id="UP000298781"/>
    </source>
</evidence>
<dbReference type="EMBL" id="CP039690">
    <property type="protein sequence ID" value="QCI67727.1"/>
    <property type="molecule type" value="Genomic_DNA"/>
</dbReference>
<dbReference type="AlphaFoldDB" id="A0A4D7BJ09"/>
<reference evidence="1 2" key="1">
    <citation type="submission" date="2019-04" db="EMBL/GenBank/DDBJ databases">
        <title>Phreatobacter aquaticus sp. nov.</title>
        <authorList>
            <person name="Choi A."/>
        </authorList>
    </citation>
    <scope>NUCLEOTIDE SEQUENCE [LARGE SCALE GENOMIC DNA]</scope>
    <source>
        <strain evidence="1 2">KCTC 52518</strain>
    </source>
</reference>